<evidence type="ECO:0000256" key="1">
    <source>
        <dbReference type="SAM" id="MobiDB-lite"/>
    </source>
</evidence>
<dbReference type="PANTHER" id="PTHR10579:SF43">
    <property type="entry name" value="ZINC FINGER (C3HC4-TYPE RING FINGER) FAMILY PROTEIN"/>
    <property type="match status" value="1"/>
</dbReference>
<feature type="domain" description="VWFA" evidence="2">
    <location>
        <begin position="323"/>
        <end position="501"/>
    </location>
</feature>
<dbReference type="PROSITE" id="PS50234">
    <property type="entry name" value="VWFA"/>
    <property type="match status" value="1"/>
</dbReference>
<dbReference type="NCBIfam" id="NF041940">
    <property type="entry name" value="choice_anch_X"/>
    <property type="match status" value="1"/>
</dbReference>
<dbReference type="RefSeq" id="WP_250138840.1">
    <property type="nucleotide sequence ID" value="NZ_JALIQP010000001.1"/>
</dbReference>
<feature type="compositionally biased region" description="Acidic residues" evidence="1">
    <location>
        <begin position="804"/>
        <end position="813"/>
    </location>
</feature>
<dbReference type="InterPro" id="IPR036465">
    <property type="entry name" value="vWFA_dom_sf"/>
</dbReference>
<organism evidence="3 4">
    <name type="scientific">Halosolutus amylolyticus</name>
    <dbReference type="NCBI Taxonomy" id="2932267"/>
    <lineage>
        <taxon>Archaea</taxon>
        <taxon>Methanobacteriati</taxon>
        <taxon>Methanobacteriota</taxon>
        <taxon>Stenosarchaea group</taxon>
        <taxon>Halobacteria</taxon>
        <taxon>Halobacteriales</taxon>
        <taxon>Natrialbaceae</taxon>
        <taxon>Halosolutus</taxon>
    </lineage>
</organism>
<dbReference type="Pfam" id="PF00092">
    <property type="entry name" value="VWA"/>
    <property type="match status" value="1"/>
</dbReference>
<feature type="region of interest" description="Disordered" evidence="1">
    <location>
        <begin position="766"/>
        <end position="850"/>
    </location>
</feature>
<dbReference type="AlphaFoldDB" id="A0ABD5PJE1"/>
<dbReference type="EMBL" id="JBHSFA010000002">
    <property type="protein sequence ID" value="MFC4540677.1"/>
    <property type="molecule type" value="Genomic_DNA"/>
</dbReference>
<dbReference type="Gene3D" id="3.40.50.410">
    <property type="entry name" value="von Willebrand factor, type A domain"/>
    <property type="match status" value="1"/>
</dbReference>
<dbReference type="CDD" id="cd00198">
    <property type="entry name" value="vWFA"/>
    <property type="match status" value="1"/>
</dbReference>
<feature type="compositionally biased region" description="Low complexity" evidence="1">
    <location>
        <begin position="778"/>
        <end position="788"/>
    </location>
</feature>
<sequence length="850" mass="92467">MKRRQFVAGATTMGLAAQGRATAQGGRTQSYDALDTDALPSDVSIAWIVDRFVQVRSQNAPVVGADVTVPGYVLERATSAEEYGVLRDRFDWEDVDYTDSDAFSELFSAVAWPLAVDSVPADRFESYDLLWVTGIHSDYYGGIVDGGDSAVTTDRDFYDLYGHVPFVFALAPESDSVEPGTAVAISGTVEHTRSTDGELTAGTDGGYVLADSIDEIERLRTPDDDWSGSDRAEFTGLQHHPRPLLSSAATDVEYDDDLPRPKGGSLVWKAGSVETAQADPADDDRATEHVLTSDSHDVFVGETLHYSWDDDGDEDDDIVDTVNISLVVDTSGSMSERDTGWVEDGGEKSRLEAAQSSLREFFDLIVGGHRVSLVEFDNSASVVTDTTVVDDTSREAMQAEVDQLRDGGGTSIGAGMRRGMETIVDESGPKTMLLLSDGEENEPPYVDEVLPELRNRGIEVHTLGMGTAIDERQLEYIAAQTGAKAEIRADPGAIRDLYRELEVDSQQRSEIDTQEAEVDEGDTLEGDCSVDSSCNDVQFANTYEGSEMQLTVTDPDGNEVTESGEVSHRVGDAYEVWTIEDPPTGEWHYQLDVVQVDDPQTTTVRAHASSTVDADLFVTHDLYEQTGYVRFQLKVEEGFRRYVGADAHLEVTPPDGDPEDVEKISLYDEGGGPDDVSGDGIYSNYYHPTETGTYEVTAVVSGGEYPQLERSFPHTFEIDTVVDEPIRPFEKRSASSSIFDDPIKLAILGGLGAGAAWLFRSDDEDERTDVSSGLDPGTSAETDSATAAETDRGPDDPDRSSDAIDQEQTEEPADAAVQTVEREADESDPATEPSEPAPDRSDERDEEAEK</sequence>
<dbReference type="PANTHER" id="PTHR10579">
    <property type="entry name" value="CALCIUM-ACTIVATED CHLORIDE CHANNEL REGULATOR"/>
    <property type="match status" value="1"/>
</dbReference>
<dbReference type="SMART" id="SM00327">
    <property type="entry name" value="VWA"/>
    <property type="match status" value="1"/>
</dbReference>
<feature type="compositionally biased region" description="Acidic residues" evidence="1">
    <location>
        <begin position="512"/>
        <end position="525"/>
    </location>
</feature>
<dbReference type="InterPro" id="IPR002035">
    <property type="entry name" value="VWF_A"/>
</dbReference>
<feature type="region of interest" description="Disordered" evidence="1">
    <location>
        <begin position="505"/>
        <end position="526"/>
    </location>
</feature>
<protein>
    <submittedName>
        <fullName evidence="3">VWA domain-containing protein</fullName>
    </submittedName>
</protein>
<evidence type="ECO:0000313" key="3">
    <source>
        <dbReference type="EMBL" id="MFC4540677.1"/>
    </source>
</evidence>
<proteinExistence type="predicted"/>
<gene>
    <name evidence="3" type="ORF">ACFO5R_01895</name>
</gene>
<reference evidence="3 4" key="1">
    <citation type="journal article" date="2019" name="Int. J. Syst. Evol. Microbiol.">
        <title>The Global Catalogue of Microorganisms (GCM) 10K type strain sequencing project: providing services to taxonomists for standard genome sequencing and annotation.</title>
        <authorList>
            <consortium name="The Broad Institute Genomics Platform"/>
            <consortium name="The Broad Institute Genome Sequencing Center for Infectious Disease"/>
            <person name="Wu L."/>
            <person name="Ma J."/>
        </authorList>
    </citation>
    <scope>NUCLEOTIDE SEQUENCE [LARGE SCALE GENOMIC DNA]</scope>
    <source>
        <strain evidence="3 4">WLHS5</strain>
    </source>
</reference>
<dbReference type="Proteomes" id="UP001595898">
    <property type="component" value="Unassembled WGS sequence"/>
</dbReference>
<accession>A0ABD5PJE1</accession>
<evidence type="ECO:0000259" key="2">
    <source>
        <dbReference type="PROSITE" id="PS50234"/>
    </source>
</evidence>
<evidence type="ECO:0000313" key="4">
    <source>
        <dbReference type="Proteomes" id="UP001595898"/>
    </source>
</evidence>
<comment type="caution">
    <text evidence="3">The sequence shown here is derived from an EMBL/GenBank/DDBJ whole genome shotgun (WGS) entry which is preliminary data.</text>
</comment>
<keyword evidence="4" id="KW-1185">Reference proteome</keyword>
<dbReference type="SUPFAM" id="SSF53300">
    <property type="entry name" value="vWA-like"/>
    <property type="match status" value="1"/>
</dbReference>
<name>A0ABD5PJE1_9EURY</name>
<feature type="compositionally biased region" description="Basic and acidic residues" evidence="1">
    <location>
        <begin position="789"/>
        <end position="802"/>
    </location>
</feature>
<dbReference type="InterPro" id="IPR051266">
    <property type="entry name" value="CLCR"/>
</dbReference>